<keyword evidence="3" id="KW-1185">Reference proteome</keyword>
<dbReference type="Pfam" id="PF13391">
    <property type="entry name" value="HNH_2"/>
    <property type="match status" value="1"/>
</dbReference>
<dbReference type="Proteomes" id="UP000244722">
    <property type="component" value="Unassembled WGS sequence"/>
</dbReference>
<evidence type="ECO:0000313" key="2">
    <source>
        <dbReference type="EMBL" id="PUU82677.1"/>
    </source>
</evidence>
<gene>
    <name evidence="2" type="ORF">B9Z19DRAFT_1120257</name>
</gene>
<accession>A0A2T7A4K2</accession>
<evidence type="ECO:0000259" key="1">
    <source>
        <dbReference type="Pfam" id="PF13391"/>
    </source>
</evidence>
<feature type="domain" description="HNH nuclease" evidence="1">
    <location>
        <begin position="34"/>
        <end position="65"/>
    </location>
</feature>
<dbReference type="STRING" id="42251.A0A2T7A4K2"/>
<proteinExistence type="predicted"/>
<sequence>MSTGARTAKFRDAIRERDGRCIITKEQGRWISIPAESGGSINSIQNGMLLRADIHSLFGNYSVSISPDDNFKIVFFMEDNKGIASTHIDQAFIDDPKRPVDQLLRWHFRQAVLANMRGDGEPAFESDSRPGSDMIGEIISGPKACERIKVELFGRLAGYSEVI</sequence>
<organism evidence="2 3">
    <name type="scientific">Tuber borchii</name>
    <name type="common">White truffle</name>
    <dbReference type="NCBI Taxonomy" id="42251"/>
    <lineage>
        <taxon>Eukaryota</taxon>
        <taxon>Fungi</taxon>
        <taxon>Dikarya</taxon>
        <taxon>Ascomycota</taxon>
        <taxon>Pezizomycotina</taxon>
        <taxon>Pezizomycetes</taxon>
        <taxon>Pezizales</taxon>
        <taxon>Tuberaceae</taxon>
        <taxon>Tuber</taxon>
    </lineage>
</organism>
<dbReference type="OrthoDB" id="2142759at2759"/>
<dbReference type="AlphaFoldDB" id="A0A2T7A4K2"/>
<evidence type="ECO:0000313" key="3">
    <source>
        <dbReference type="Proteomes" id="UP000244722"/>
    </source>
</evidence>
<name>A0A2T7A4K2_TUBBO</name>
<comment type="caution">
    <text evidence="2">The sequence shown here is derived from an EMBL/GenBank/DDBJ whole genome shotgun (WGS) entry which is preliminary data.</text>
</comment>
<dbReference type="EMBL" id="NESQ01000023">
    <property type="protein sequence ID" value="PUU82677.1"/>
    <property type="molecule type" value="Genomic_DNA"/>
</dbReference>
<protein>
    <recommendedName>
        <fullName evidence="1">HNH nuclease domain-containing protein</fullName>
    </recommendedName>
</protein>
<reference evidence="2 3" key="1">
    <citation type="submission" date="2017-04" db="EMBL/GenBank/DDBJ databases">
        <title>Draft genome sequence of Tuber borchii Vittad., a whitish edible truffle.</title>
        <authorList>
            <consortium name="DOE Joint Genome Institute"/>
            <person name="Murat C."/>
            <person name="Kuo A."/>
            <person name="Barry K.W."/>
            <person name="Clum A."/>
            <person name="Dockter R.B."/>
            <person name="Fauchery L."/>
            <person name="Iotti M."/>
            <person name="Kohler A."/>
            <person name="Labutti K."/>
            <person name="Lindquist E.A."/>
            <person name="Lipzen A."/>
            <person name="Ohm R.A."/>
            <person name="Wang M."/>
            <person name="Grigoriev I.V."/>
            <person name="Zambonelli A."/>
            <person name="Martin F.M."/>
        </authorList>
    </citation>
    <scope>NUCLEOTIDE SEQUENCE [LARGE SCALE GENOMIC DNA]</scope>
    <source>
        <strain evidence="2 3">Tbo3840</strain>
    </source>
</reference>
<dbReference type="InterPro" id="IPR003615">
    <property type="entry name" value="HNH_nuc"/>
</dbReference>